<dbReference type="PANTHER" id="PTHR32438">
    <property type="entry name" value="4-ALPHA-GLUCANOTRANSFERASE DPE1, CHLOROPLASTIC/AMYLOPLASTIC"/>
    <property type="match status" value="1"/>
</dbReference>
<dbReference type="EC" id="2.4.1.25" evidence="3 10"/>
<dbReference type="SUPFAM" id="SSF51445">
    <property type="entry name" value="(Trans)glycosidases"/>
    <property type="match status" value="1"/>
</dbReference>
<dbReference type="GO" id="GO:0004134">
    <property type="term" value="F:4-alpha-glucanotransferase activity"/>
    <property type="evidence" value="ECO:0007669"/>
    <property type="project" value="UniProtKB-EC"/>
</dbReference>
<dbReference type="Pfam" id="PF02446">
    <property type="entry name" value="Glyco_hydro_77"/>
    <property type="match status" value="2"/>
</dbReference>
<keyword evidence="6 10" id="KW-0808">Transferase</keyword>
<gene>
    <name evidence="11" type="primary">malQ</name>
    <name evidence="11" type="ORF">NE536_03865</name>
</gene>
<comment type="catalytic activity">
    <reaction evidence="1 10">
        <text>Transfers a segment of a (1-&gt;4)-alpha-D-glucan to a new position in an acceptor, which may be glucose or a (1-&gt;4)-alpha-D-glucan.</text>
        <dbReference type="EC" id="2.4.1.25"/>
    </reaction>
</comment>
<keyword evidence="12" id="KW-1185">Reference proteome</keyword>
<evidence type="ECO:0000256" key="5">
    <source>
        <dbReference type="ARBA" id="ARBA00022676"/>
    </source>
</evidence>
<dbReference type="NCBIfam" id="TIGR00217">
    <property type="entry name" value="malQ"/>
    <property type="match status" value="1"/>
</dbReference>
<dbReference type="EMBL" id="JAMTCC010000005">
    <property type="protein sequence ID" value="MCT7944499.1"/>
    <property type="molecule type" value="Genomic_DNA"/>
</dbReference>
<evidence type="ECO:0000256" key="8">
    <source>
        <dbReference type="ARBA" id="ARBA00031423"/>
    </source>
</evidence>
<dbReference type="PANTHER" id="PTHR32438:SF5">
    <property type="entry name" value="4-ALPHA-GLUCANOTRANSFERASE DPE1, CHLOROPLASTIC_AMYLOPLASTIC"/>
    <property type="match status" value="1"/>
</dbReference>
<evidence type="ECO:0000256" key="7">
    <source>
        <dbReference type="ARBA" id="ARBA00023277"/>
    </source>
</evidence>
<dbReference type="Gene3D" id="3.20.20.80">
    <property type="entry name" value="Glycosidases"/>
    <property type="match status" value="1"/>
</dbReference>
<evidence type="ECO:0000256" key="6">
    <source>
        <dbReference type="ARBA" id="ARBA00022679"/>
    </source>
</evidence>
<dbReference type="AlphaFoldDB" id="A0A9X2WRX7"/>
<accession>A0A9X2WRX7</accession>
<evidence type="ECO:0000256" key="2">
    <source>
        <dbReference type="ARBA" id="ARBA00005684"/>
    </source>
</evidence>
<dbReference type="GO" id="GO:0005975">
    <property type="term" value="P:carbohydrate metabolic process"/>
    <property type="evidence" value="ECO:0007669"/>
    <property type="project" value="InterPro"/>
</dbReference>
<proteinExistence type="inferred from homology"/>
<dbReference type="RefSeq" id="WP_261271858.1">
    <property type="nucleotide sequence ID" value="NZ_JAMTCC010000005.1"/>
</dbReference>
<dbReference type="Proteomes" id="UP001155604">
    <property type="component" value="Unassembled WGS sequence"/>
</dbReference>
<evidence type="ECO:0000256" key="10">
    <source>
        <dbReference type="RuleBase" id="RU361207"/>
    </source>
</evidence>
<protein>
    <recommendedName>
        <fullName evidence="4 10">4-alpha-glucanotransferase</fullName>
        <ecNumber evidence="3 10">2.4.1.25</ecNumber>
    </recommendedName>
    <alternativeName>
        <fullName evidence="8 10">Amylomaltase</fullName>
    </alternativeName>
    <alternativeName>
        <fullName evidence="9 10">Disproportionating enzyme</fullName>
    </alternativeName>
</protein>
<evidence type="ECO:0000256" key="4">
    <source>
        <dbReference type="ARBA" id="ARBA00020295"/>
    </source>
</evidence>
<evidence type="ECO:0000256" key="3">
    <source>
        <dbReference type="ARBA" id="ARBA00012560"/>
    </source>
</evidence>
<sequence>MGLEKLLYLRGVGAEFTDCFGQEIHISEVDRQGILTCMLQEKNTVAGTAIDASATEALSSDAGLTNVDAVLTEALIASQIDLLDARPWTQVLPEFHWCFVDEPWISLCLPESYTSDLSVAIECEQGESIVFDVPFSALKSIGDYRIEQTLYLHYRLDLTQLGLARLDLAEAKTQASPEHSMTAETEAVNLASYFLSSQEFTNNPALIKNQDSFAHAADKNASDFSVLGLGFHRIALSLKHALETSAQAPSSALVSSVTAEADTSTLFSGTLMVAPRAAYQGVLTAVAQGKRHKPWGISVQLYSLRSESQWGIGDFGDLEQLIALVAAQGADFIQLNPLHALDIAAPEHPSPYSPCDRRRLNPLYIQLQSVPEYQALTTEFSSATWLEAIALLNRDNWLDYPKVSELKYRAFEQLYRVFCETHLANDTPRAQRFHEFVREQGTALQEFAQAEYLRSPKAFVQEEGFYLYLQFVAENQLHLCQLKAKEVGMGLGLIRDLAVGAALQGSEVQANAEQFCLHASIGAPPDPFAPQGQNWGLTPLDPVKLKQHNFSHFISLIRANMESCGALRIDHVMGLLRLWWWPLDKQLGHGAYVYYPVETMLAIVCLESQRARCVVIGEDLGLVPPDIIHRLYTSGIYSNELFYFCKDHQGFKSPDQYKSQSLMMLANHDVPTLVAWWCGSDLHLRRQLSLFDSDEQLGEALAGREHEKQQLISLLVAQGLLAEVTIAELDIQTLLTAWMTLGARGNSALYSVQLCDLLADRHAVNIPGTWLEYPNWQRRLPLSLTQVSASPEILQRLQNIAAARQLPS</sequence>
<keyword evidence="5 10" id="KW-0328">Glycosyltransferase</keyword>
<evidence type="ECO:0000256" key="9">
    <source>
        <dbReference type="ARBA" id="ARBA00031501"/>
    </source>
</evidence>
<evidence type="ECO:0000256" key="1">
    <source>
        <dbReference type="ARBA" id="ARBA00000439"/>
    </source>
</evidence>
<comment type="similarity">
    <text evidence="2 10">Belongs to the disproportionating enzyme family.</text>
</comment>
<keyword evidence="7 10" id="KW-0119">Carbohydrate metabolism</keyword>
<dbReference type="InterPro" id="IPR017853">
    <property type="entry name" value="GH"/>
</dbReference>
<dbReference type="InterPro" id="IPR003385">
    <property type="entry name" value="Glyco_hydro_77"/>
</dbReference>
<evidence type="ECO:0000313" key="11">
    <source>
        <dbReference type="EMBL" id="MCT7944499.1"/>
    </source>
</evidence>
<name>A0A9X2WRX7_9GAMM</name>
<reference evidence="11" key="1">
    <citation type="journal article" date="2023" name="Int. J. Syst. Evol. Microbiol.">
        <title>&lt;i&gt;Shewanella septentrionalis&lt;/i&gt; sp. nov. and &lt;i&gt;Shewanella holmiensis&lt;/i&gt; sp. nov., isolated from Baltic Sea water and sediments.</title>
        <authorList>
            <person name="Martin-Rodriguez A.J."/>
            <person name="Thorell K."/>
            <person name="Joffre E."/>
            <person name="Jensie-Markopoulos S."/>
            <person name="Moore E.R.B."/>
            <person name="Sjoling A."/>
        </authorList>
    </citation>
    <scope>NUCLEOTIDE SEQUENCE</scope>
    <source>
        <strain evidence="11">SP1W3</strain>
    </source>
</reference>
<organism evidence="11 12">
    <name type="scientific">Shewanella septentrionalis</name>
    <dbReference type="NCBI Taxonomy" id="2952223"/>
    <lineage>
        <taxon>Bacteria</taxon>
        <taxon>Pseudomonadati</taxon>
        <taxon>Pseudomonadota</taxon>
        <taxon>Gammaproteobacteria</taxon>
        <taxon>Alteromonadales</taxon>
        <taxon>Shewanellaceae</taxon>
        <taxon>Shewanella</taxon>
    </lineage>
</organism>
<comment type="caution">
    <text evidence="11">The sequence shown here is derived from an EMBL/GenBank/DDBJ whole genome shotgun (WGS) entry which is preliminary data.</text>
</comment>
<evidence type="ECO:0000313" key="12">
    <source>
        <dbReference type="Proteomes" id="UP001155604"/>
    </source>
</evidence>